<evidence type="ECO:0000256" key="1">
    <source>
        <dbReference type="SAM" id="MobiDB-lite"/>
    </source>
</evidence>
<gene>
    <name evidence="2" type="ORF">H0235_015283</name>
</gene>
<organism evidence="2 3">
    <name type="scientific">Vespula pensylvanica</name>
    <name type="common">Western yellow jacket</name>
    <name type="synonym">Wasp</name>
    <dbReference type="NCBI Taxonomy" id="30213"/>
    <lineage>
        <taxon>Eukaryota</taxon>
        <taxon>Metazoa</taxon>
        <taxon>Ecdysozoa</taxon>
        <taxon>Arthropoda</taxon>
        <taxon>Hexapoda</taxon>
        <taxon>Insecta</taxon>
        <taxon>Pterygota</taxon>
        <taxon>Neoptera</taxon>
        <taxon>Endopterygota</taxon>
        <taxon>Hymenoptera</taxon>
        <taxon>Apocrita</taxon>
        <taxon>Aculeata</taxon>
        <taxon>Vespoidea</taxon>
        <taxon>Vespidae</taxon>
        <taxon>Vespinae</taxon>
        <taxon>Vespula</taxon>
    </lineage>
</organism>
<feature type="compositionally biased region" description="Gly residues" evidence="1">
    <location>
        <begin position="83"/>
        <end position="111"/>
    </location>
</feature>
<accession>A0A834K8A8</accession>
<comment type="caution">
    <text evidence="2">The sequence shown here is derived from an EMBL/GenBank/DDBJ whole genome shotgun (WGS) entry which is preliminary data.</text>
</comment>
<feature type="compositionally biased region" description="Basic residues" evidence="1">
    <location>
        <begin position="58"/>
        <end position="82"/>
    </location>
</feature>
<dbReference type="Proteomes" id="UP000600918">
    <property type="component" value="Unassembled WGS sequence"/>
</dbReference>
<name>A0A834K8A8_VESPE</name>
<reference evidence="2" key="1">
    <citation type="journal article" date="2020" name="G3 (Bethesda)">
        <title>High-Quality Assemblies for Three Invasive Social Wasps from the &lt;i&gt;Vespula&lt;/i&gt; Genus.</title>
        <authorList>
            <person name="Harrop T.W.R."/>
            <person name="Guhlin J."/>
            <person name="McLaughlin G.M."/>
            <person name="Permina E."/>
            <person name="Stockwell P."/>
            <person name="Gilligan J."/>
            <person name="Le Lec M.F."/>
            <person name="Gruber M.A.M."/>
            <person name="Quinn O."/>
            <person name="Lovegrove M."/>
            <person name="Duncan E.J."/>
            <person name="Remnant E.J."/>
            <person name="Van Eeckhoven J."/>
            <person name="Graham B."/>
            <person name="Knapp R.A."/>
            <person name="Langford K.W."/>
            <person name="Kronenberg Z."/>
            <person name="Press M.O."/>
            <person name="Eacker S.M."/>
            <person name="Wilson-Rankin E.E."/>
            <person name="Purcell J."/>
            <person name="Lester P.J."/>
            <person name="Dearden P.K."/>
        </authorList>
    </citation>
    <scope>NUCLEOTIDE SEQUENCE</scope>
    <source>
        <strain evidence="2">Volc-1</strain>
    </source>
</reference>
<keyword evidence="3" id="KW-1185">Reference proteome</keyword>
<protein>
    <submittedName>
        <fullName evidence="2">Uncharacterized protein</fullName>
    </submittedName>
</protein>
<evidence type="ECO:0000313" key="3">
    <source>
        <dbReference type="Proteomes" id="UP000600918"/>
    </source>
</evidence>
<feature type="region of interest" description="Disordered" evidence="1">
    <location>
        <begin position="48"/>
        <end position="122"/>
    </location>
</feature>
<proteinExistence type="predicted"/>
<feature type="compositionally biased region" description="Basic and acidic residues" evidence="1">
    <location>
        <begin position="112"/>
        <end position="121"/>
    </location>
</feature>
<evidence type="ECO:0000313" key="2">
    <source>
        <dbReference type="EMBL" id="KAF7401947.1"/>
    </source>
</evidence>
<sequence length="143" mass="14997">MPLRCITVEHVGGRATSARGWWSAFAHRKRASFERPIEKPPSVLRIEAQSVSGGWIPRKQRHPSSLKRRRYEGKSIDRRHRGGGGSGSGGGDGGGGGGVGGGGGGGGGGELGRSHAGDASHPRNFLLGATEYHACLDLEFTDR</sequence>
<dbReference type="EMBL" id="JACSDY010000017">
    <property type="protein sequence ID" value="KAF7401947.1"/>
    <property type="molecule type" value="Genomic_DNA"/>
</dbReference>
<dbReference type="AlphaFoldDB" id="A0A834K8A8"/>